<keyword evidence="6" id="KW-1185">Reference proteome</keyword>
<keyword evidence="2 5" id="KW-0418">Kinase</keyword>
<dbReference type="PANTHER" id="PTHR10584">
    <property type="entry name" value="SUGAR KINASE"/>
    <property type="match status" value="1"/>
</dbReference>
<evidence type="ECO:0000256" key="3">
    <source>
        <dbReference type="SAM" id="MobiDB-lite"/>
    </source>
</evidence>
<feature type="compositionally biased region" description="Basic and acidic residues" evidence="3">
    <location>
        <begin position="40"/>
        <end position="50"/>
    </location>
</feature>
<dbReference type="Gene3D" id="3.40.1190.20">
    <property type="match status" value="1"/>
</dbReference>
<dbReference type="EMBL" id="CP032630">
    <property type="protein sequence ID" value="AYF98074.1"/>
    <property type="molecule type" value="Genomic_DNA"/>
</dbReference>
<evidence type="ECO:0000256" key="1">
    <source>
        <dbReference type="ARBA" id="ARBA00022679"/>
    </source>
</evidence>
<dbReference type="KEGG" id="lyd:D7I47_07270"/>
<dbReference type="InterPro" id="IPR011611">
    <property type="entry name" value="PfkB_dom"/>
</dbReference>
<keyword evidence="1" id="KW-0808">Transferase</keyword>
<organism evidence="5 6">
    <name type="scientific">Protaetiibacter intestinalis</name>
    <dbReference type="NCBI Taxonomy" id="2419774"/>
    <lineage>
        <taxon>Bacteria</taxon>
        <taxon>Bacillati</taxon>
        <taxon>Actinomycetota</taxon>
        <taxon>Actinomycetes</taxon>
        <taxon>Micrococcales</taxon>
        <taxon>Microbacteriaceae</taxon>
        <taxon>Protaetiibacter</taxon>
    </lineage>
</organism>
<name>A0A387B397_9MICO</name>
<dbReference type="GO" id="GO:0016301">
    <property type="term" value="F:kinase activity"/>
    <property type="evidence" value="ECO:0007669"/>
    <property type="project" value="UniProtKB-KW"/>
</dbReference>
<dbReference type="PROSITE" id="PS00584">
    <property type="entry name" value="PFKB_KINASES_2"/>
    <property type="match status" value="1"/>
</dbReference>
<gene>
    <name evidence="5" type="ORF">D7I47_07270</name>
</gene>
<dbReference type="PANTHER" id="PTHR10584:SF167">
    <property type="entry name" value="PFKB DOMAIN PROTEIN"/>
    <property type="match status" value="1"/>
</dbReference>
<evidence type="ECO:0000313" key="5">
    <source>
        <dbReference type="EMBL" id="AYF98074.1"/>
    </source>
</evidence>
<evidence type="ECO:0000313" key="6">
    <source>
        <dbReference type="Proteomes" id="UP000278886"/>
    </source>
</evidence>
<feature type="compositionally biased region" description="Basic residues" evidence="3">
    <location>
        <begin position="16"/>
        <end position="27"/>
    </location>
</feature>
<evidence type="ECO:0000256" key="2">
    <source>
        <dbReference type="ARBA" id="ARBA00022777"/>
    </source>
</evidence>
<sequence>MGSGRARPRARDRLRGRGCRRGARQGRHAVPARLHRRGLGRQEPRGEPRSRPQQRARRGGGRDRLGADRTPAVTGSRIVIVGDLINDIVAVTREPLRPDTDTTATIRPSSGGSAANTAVWLARAGAAVDFVAAVGAHDAHLHEEELAEAGVTPHLQVEVAAPTGTIIIIVQGSERTMLTERGANSLLTSAAVTDALLADAALLHVSGYSIVDGFRVAGTRALLDRAAAAGVPVSVNPGSIGFIADFGVEAFLEAIAGASLLFLSGDEARLLTGLDGAERQARALARDFPIVALTRGAEGVLLVVDGGEPVAIPARSVRAIDPTGAGDAFIGGFLASWTQAPDAVAAAEAGVFTAARAVMAIGGRPPI</sequence>
<dbReference type="InterPro" id="IPR002173">
    <property type="entry name" value="Carboh/pur_kinase_PfkB_CS"/>
</dbReference>
<dbReference type="Pfam" id="PF00294">
    <property type="entry name" value="PfkB"/>
    <property type="match status" value="1"/>
</dbReference>
<feature type="region of interest" description="Disordered" evidence="3">
    <location>
        <begin position="1"/>
        <end position="70"/>
    </location>
</feature>
<protein>
    <submittedName>
        <fullName evidence="5">Carbohydrate kinase family protein</fullName>
    </submittedName>
</protein>
<feature type="domain" description="Carbohydrate kinase PfkB" evidence="4">
    <location>
        <begin position="77"/>
        <end position="364"/>
    </location>
</feature>
<reference evidence="6" key="1">
    <citation type="submission" date="2018-09" db="EMBL/GenBank/DDBJ databases">
        <title>Genome sequencing of strain 2DFWR-13.</title>
        <authorList>
            <person name="Heo J."/>
            <person name="Kim S.-J."/>
            <person name="Kwon S.-W."/>
        </authorList>
    </citation>
    <scope>NUCLEOTIDE SEQUENCE [LARGE SCALE GENOMIC DNA]</scope>
    <source>
        <strain evidence="6">2DFWR-13</strain>
    </source>
</reference>
<dbReference type="SUPFAM" id="SSF53613">
    <property type="entry name" value="Ribokinase-like"/>
    <property type="match status" value="1"/>
</dbReference>
<accession>A0A387B397</accession>
<dbReference type="InterPro" id="IPR029056">
    <property type="entry name" value="Ribokinase-like"/>
</dbReference>
<evidence type="ECO:0000259" key="4">
    <source>
        <dbReference type="Pfam" id="PF00294"/>
    </source>
</evidence>
<proteinExistence type="predicted"/>
<dbReference type="AlphaFoldDB" id="A0A387B397"/>
<dbReference type="Proteomes" id="UP000278886">
    <property type="component" value="Chromosome"/>
</dbReference>